<sequence length="163" mass="18363">MSLGEKEHRNPESSSAETLLPIQQPWARLTESVEPKFTQSQPTDELDAEIREAQAQLANPIQQRWLLGLQQEIFDEQVALEVARNRLAATSKDRSPIVRKIHITGYSLRRFKTTVRPSFPTPQPKFSPVKPENTALKSPANSKLETLGVLTVLFEISYTSALL</sequence>
<gene>
    <name evidence="2" type="ORF">PSALAMII_LOCUS3383</name>
</gene>
<dbReference type="Proteomes" id="UP001152649">
    <property type="component" value="Unassembled WGS sequence"/>
</dbReference>
<dbReference type="EMBL" id="CAJVPG010000118">
    <property type="protein sequence ID" value="CAG8355649.1"/>
    <property type="molecule type" value="Genomic_DNA"/>
</dbReference>
<evidence type="ECO:0000313" key="2">
    <source>
        <dbReference type="EMBL" id="CAG8355649.1"/>
    </source>
</evidence>
<dbReference type="AlphaFoldDB" id="A0A9W4IXK5"/>
<proteinExistence type="predicted"/>
<reference evidence="2" key="1">
    <citation type="submission" date="2021-07" db="EMBL/GenBank/DDBJ databases">
        <authorList>
            <person name="Branca A.L. A."/>
        </authorList>
    </citation>
    <scope>NUCLEOTIDE SEQUENCE</scope>
</reference>
<evidence type="ECO:0000313" key="3">
    <source>
        <dbReference type="Proteomes" id="UP001152649"/>
    </source>
</evidence>
<accession>A0A9W4IXK5</accession>
<organism evidence="2 3">
    <name type="scientific">Penicillium salamii</name>
    <dbReference type="NCBI Taxonomy" id="1612424"/>
    <lineage>
        <taxon>Eukaryota</taxon>
        <taxon>Fungi</taxon>
        <taxon>Dikarya</taxon>
        <taxon>Ascomycota</taxon>
        <taxon>Pezizomycotina</taxon>
        <taxon>Eurotiomycetes</taxon>
        <taxon>Eurotiomycetidae</taxon>
        <taxon>Eurotiales</taxon>
        <taxon>Aspergillaceae</taxon>
        <taxon>Penicillium</taxon>
    </lineage>
</organism>
<protein>
    <submittedName>
        <fullName evidence="2">Uncharacterized protein</fullName>
    </submittedName>
</protein>
<comment type="caution">
    <text evidence="2">The sequence shown here is derived from an EMBL/GenBank/DDBJ whole genome shotgun (WGS) entry which is preliminary data.</text>
</comment>
<keyword evidence="3" id="KW-1185">Reference proteome</keyword>
<evidence type="ECO:0000256" key="1">
    <source>
        <dbReference type="SAM" id="MobiDB-lite"/>
    </source>
</evidence>
<name>A0A9W4IXK5_9EURO</name>
<feature type="compositionally biased region" description="Basic and acidic residues" evidence="1">
    <location>
        <begin position="1"/>
        <end position="11"/>
    </location>
</feature>
<feature type="region of interest" description="Disordered" evidence="1">
    <location>
        <begin position="1"/>
        <end position="22"/>
    </location>
</feature>
<dbReference type="OrthoDB" id="6409228at2759"/>